<sequence length="198" mass="22600">MSDIVFLDTETLGTEIDSPIWELAAIRRHADGSETPLHIFIDHEPEPWMSNPKFPDRFKDDYRARYRTDNSLTRSDAAGVLKNFLTGRPHLVGAVTNFDTERIAHQLFRPKGIGEVWNYHLIEIENQIVGYLRAVSELMSPFAVFGHKSVDELLPLPWNSNDLSRAIGVDPDEYDRHTAMGDVRRVMAQYDAIHGGNR</sequence>
<dbReference type="AlphaFoldDB" id="A0A0D1LAR5"/>
<evidence type="ECO:0000313" key="1">
    <source>
        <dbReference type="EMBL" id="KIU17890.1"/>
    </source>
</evidence>
<evidence type="ECO:0008006" key="3">
    <source>
        <dbReference type="Google" id="ProtNLM"/>
    </source>
</evidence>
<proteinExistence type="predicted"/>
<dbReference type="PATRIC" id="fig|280871.6.peg.1326"/>
<dbReference type="Gene3D" id="3.30.420.10">
    <property type="entry name" value="Ribonuclease H-like superfamily/Ribonuclease H"/>
    <property type="match status" value="1"/>
</dbReference>
<name>A0A0D1LAR5_9MYCO</name>
<comment type="caution">
    <text evidence="1">The sequence shown here is derived from an EMBL/GenBank/DDBJ whole genome shotgun (WGS) entry which is preliminary data.</text>
</comment>
<protein>
    <recommendedName>
        <fullName evidence="3">Exonuclease domain-containing protein</fullName>
    </recommendedName>
</protein>
<dbReference type="EMBL" id="JXST01000006">
    <property type="protein sequence ID" value="KIU17890.1"/>
    <property type="molecule type" value="Genomic_DNA"/>
</dbReference>
<dbReference type="STRING" id="280871.TL10_06440"/>
<evidence type="ECO:0000313" key="2">
    <source>
        <dbReference type="Proteomes" id="UP000032221"/>
    </source>
</evidence>
<keyword evidence="2" id="KW-1185">Reference proteome</keyword>
<organism evidence="1 2">
    <name type="scientific">Mycolicibacterium llatzerense</name>
    <dbReference type="NCBI Taxonomy" id="280871"/>
    <lineage>
        <taxon>Bacteria</taxon>
        <taxon>Bacillati</taxon>
        <taxon>Actinomycetota</taxon>
        <taxon>Actinomycetes</taxon>
        <taxon>Mycobacteriales</taxon>
        <taxon>Mycobacteriaceae</taxon>
        <taxon>Mycolicibacterium</taxon>
    </lineage>
</organism>
<dbReference type="InterPro" id="IPR036397">
    <property type="entry name" value="RNaseH_sf"/>
</dbReference>
<dbReference type="OrthoDB" id="4762736at2"/>
<reference evidence="1 2" key="1">
    <citation type="submission" date="2015-01" db="EMBL/GenBank/DDBJ databases">
        <title>Genome sequence of Mycobacterium llatzerense and Mycobacterium immunogenum recovered from brain abscess.</title>
        <authorList>
            <person name="Greninger A.L."/>
            <person name="Langelier C."/>
            <person name="Cunningham G."/>
            <person name="Chiu C.Y."/>
            <person name="Miller S."/>
        </authorList>
    </citation>
    <scope>NUCLEOTIDE SEQUENCE [LARGE SCALE GENOMIC DNA]</scope>
    <source>
        <strain evidence="1 2">CLUC14</strain>
    </source>
</reference>
<dbReference type="SUPFAM" id="SSF53098">
    <property type="entry name" value="Ribonuclease H-like"/>
    <property type="match status" value="1"/>
</dbReference>
<dbReference type="GO" id="GO:0003676">
    <property type="term" value="F:nucleic acid binding"/>
    <property type="evidence" value="ECO:0007669"/>
    <property type="project" value="InterPro"/>
</dbReference>
<accession>A0A0D1LAR5</accession>
<dbReference type="InterPro" id="IPR012337">
    <property type="entry name" value="RNaseH-like_sf"/>
</dbReference>
<dbReference type="RefSeq" id="WP_043984962.1">
    <property type="nucleotide sequence ID" value="NZ_JXST01000006.1"/>
</dbReference>
<gene>
    <name evidence="1" type="ORF">TL10_06440</name>
</gene>
<dbReference type="Proteomes" id="UP000032221">
    <property type="component" value="Unassembled WGS sequence"/>
</dbReference>